<protein>
    <submittedName>
        <fullName evidence="1">Predicted metalloprotease</fullName>
    </submittedName>
</protein>
<dbReference type="GO" id="GO:0006508">
    <property type="term" value="P:proteolysis"/>
    <property type="evidence" value="ECO:0007669"/>
    <property type="project" value="UniProtKB-KW"/>
</dbReference>
<gene>
    <name evidence="1" type="ORF">SAMN05444351_3117</name>
</gene>
<name>A0A1M5MCE8_9ACTN</name>
<dbReference type="STRING" id="1070870.SAMN05444351_3117"/>
<sequence length="470" mass="49128">MRVHPGRTGHGRAARAAAGLLLAAVVALTGCTGVVVGTAYPPGGGLRTDATDADVPVRLAEPGGETDRIARNAIADVLAYWEETYPQVYGGSFGEVAGGFWSIDPDETDADDLPGGDCFAEDVAELAENAYYCGGDDVVVYDRAWLEDLAGDYGPFMIAEVMAHEIAHAVQAHAGLDDPSIVAETQAECFAGGWTRWVVEGRSRHFEVQPKELDPYLLGYLYFGDAVGTSPDAEDAHGSLFDQLSAFQEGYADGPQACAAFDEARVFTEQESDPSDGSGDLPYEQIVDTTDDVLDAFWQQALTAGFPGTGALGGALDEPEVRAADGEGMVCGGGGAELDLQFCPEDGSVRYDAAGLLEPAYDEVGDFAVTTLLGLPYALSVREQRGLPVTGTDAVTSAVCATGWLAREMYLGEIDAAQLAISPGDVDEAAVVLLQYATDPAVVPDSGLSGFQLVDSFRQGFVDGGGSCGL</sequence>
<dbReference type="OrthoDB" id="5168289at2"/>
<evidence type="ECO:0000313" key="1">
    <source>
        <dbReference type="EMBL" id="SHG74958.1"/>
    </source>
</evidence>
<evidence type="ECO:0000313" key="2">
    <source>
        <dbReference type="Proteomes" id="UP000184471"/>
    </source>
</evidence>
<keyword evidence="2" id="KW-1185">Reference proteome</keyword>
<proteinExistence type="predicted"/>
<reference evidence="1 2" key="1">
    <citation type="submission" date="2016-11" db="EMBL/GenBank/DDBJ databases">
        <authorList>
            <person name="Jaros S."/>
            <person name="Januszkiewicz K."/>
            <person name="Wedrychowicz H."/>
        </authorList>
    </citation>
    <scope>NUCLEOTIDE SEQUENCE [LARGE SCALE GENOMIC DNA]</scope>
    <source>
        <strain evidence="1 2">DSM 45408</strain>
    </source>
</reference>
<keyword evidence="1" id="KW-0645">Protease</keyword>
<accession>A0A1M5MCE8</accession>
<dbReference type="GO" id="GO:0008237">
    <property type="term" value="F:metallopeptidase activity"/>
    <property type="evidence" value="ECO:0007669"/>
    <property type="project" value="UniProtKB-KW"/>
</dbReference>
<dbReference type="Proteomes" id="UP000184471">
    <property type="component" value="Unassembled WGS sequence"/>
</dbReference>
<organism evidence="1 2">
    <name type="scientific">Geodermatophilus nigrescens</name>
    <dbReference type="NCBI Taxonomy" id="1070870"/>
    <lineage>
        <taxon>Bacteria</taxon>
        <taxon>Bacillati</taxon>
        <taxon>Actinomycetota</taxon>
        <taxon>Actinomycetes</taxon>
        <taxon>Geodermatophilales</taxon>
        <taxon>Geodermatophilaceae</taxon>
        <taxon>Geodermatophilus</taxon>
    </lineage>
</organism>
<dbReference type="EMBL" id="FQVX01000003">
    <property type="protein sequence ID" value="SHG74958.1"/>
    <property type="molecule type" value="Genomic_DNA"/>
</dbReference>
<dbReference type="RefSeq" id="WP_073421181.1">
    <property type="nucleotide sequence ID" value="NZ_FQVX01000003.1"/>
</dbReference>
<dbReference type="PROSITE" id="PS51257">
    <property type="entry name" value="PROKAR_LIPOPROTEIN"/>
    <property type="match status" value="1"/>
</dbReference>
<keyword evidence="1" id="KW-0378">Hydrolase</keyword>
<dbReference type="AlphaFoldDB" id="A0A1M5MCE8"/>
<keyword evidence="1" id="KW-0482">Metalloprotease</keyword>